<keyword evidence="1" id="KW-1133">Transmembrane helix</keyword>
<dbReference type="Proteomes" id="UP000812277">
    <property type="component" value="Unassembled WGS sequence"/>
</dbReference>
<feature type="transmembrane region" description="Helical" evidence="1">
    <location>
        <begin position="34"/>
        <end position="50"/>
    </location>
</feature>
<evidence type="ECO:0000313" key="2">
    <source>
        <dbReference type="EMBL" id="MBW7473467.1"/>
    </source>
</evidence>
<feature type="transmembrane region" description="Helical" evidence="1">
    <location>
        <begin position="111"/>
        <end position="130"/>
    </location>
</feature>
<proteinExistence type="predicted"/>
<feature type="transmembrane region" description="Helical" evidence="1">
    <location>
        <begin position="56"/>
        <end position="75"/>
    </location>
</feature>
<dbReference type="EMBL" id="JAHZIJ010000001">
    <property type="protein sequence ID" value="MBW7473467.1"/>
    <property type="molecule type" value="Genomic_DNA"/>
</dbReference>
<evidence type="ECO:0000256" key="1">
    <source>
        <dbReference type="SAM" id="Phobius"/>
    </source>
</evidence>
<dbReference type="InterPro" id="IPR014617">
    <property type="entry name" value="YphA_Bacsu"/>
</dbReference>
<feature type="transmembrane region" description="Helical" evidence="1">
    <location>
        <begin position="82"/>
        <end position="99"/>
    </location>
</feature>
<dbReference type="Pfam" id="PF24124">
    <property type="entry name" value="YphA"/>
    <property type="match status" value="1"/>
</dbReference>
<accession>A0ABS7D0S6</accession>
<organism evidence="2 3">
    <name type="scientific">Paenibacillus oenotherae</name>
    <dbReference type="NCBI Taxonomy" id="1435645"/>
    <lineage>
        <taxon>Bacteria</taxon>
        <taxon>Bacillati</taxon>
        <taxon>Bacillota</taxon>
        <taxon>Bacilli</taxon>
        <taxon>Bacillales</taxon>
        <taxon>Paenibacillaceae</taxon>
        <taxon>Paenibacillus</taxon>
    </lineage>
</organism>
<keyword evidence="3" id="KW-1185">Reference proteome</keyword>
<protein>
    <submittedName>
        <fullName evidence="2">Uncharacterized protein</fullName>
    </submittedName>
</protein>
<keyword evidence="1" id="KW-0472">Membrane</keyword>
<evidence type="ECO:0000313" key="3">
    <source>
        <dbReference type="Proteomes" id="UP000812277"/>
    </source>
</evidence>
<reference evidence="2 3" key="1">
    <citation type="submission" date="2021-07" db="EMBL/GenBank/DDBJ databases">
        <title>Paenibacillus radiodurans sp. nov., isolated from the southeastern edge of Tengger Desert.</title>
        <authorList>
            <person name="Zhang G."/>
        </authorList>
    </citation>
    <scope>NUCLEOTIDE SEQUENCE [LARGE SCALE GENOMIC DNA]</scope>
    <source>
        <strain evidence="2 3">DT7-4</strain>
    </source>
</reference>
<name>A0ABS7D0S6_9BACL</name>
<keyword evidence="1" id="KW-0812">Transmembrane</keyword>
<sequence length="209" mass="22649">MNDGFIAVWLLTIGIILYATGWEQQLADGVSRRTLAIVMGGMLLLTPFHLEAGVMLEVKLSVVLLLVVSVVGVIMDKPANQFVYTLACSFLAGLVWLWIRFMYAVDPVFTVLEPAWDGALAAGMLAGMLVDRFRSQLMIVSLAASAAIAGELIRPFSNDGPFVLGSFAWWDGLAIALVTGRLTGGLKRALKRLGVWAVRVRSRADHEGS</sequence>
<feature type="transmembrane region" description="Helical" evidence="1">
    <location>
        <begin position="6"/>
        <end position="22"/>
    </location>
</feature>
<feature type="transmembrane region" description="Helical" evidence="1">
    <location>
        <begin position="162"/>
        <end position="182"/>
    </location>
</feature>
<dbReference type="RefSeq" id="WP_219870696.1">
    <property type="nucleotide sequence ID" value="NZ_JAHZIJ010000001.1"/>
</dbReference>
<feature type="transmembrane region" description="Helical" evidence="1">
    <location>
        <begin position="137"/>
        <end position="156"/>
    </location>
</feature>
<gene>
    <name evidence="2" type="ORF">K0T92_01760</name>
</gene>
<comment type="caution">
    <text evidence="2">The sequence shown here is derived from an EMBL/GenBank/DDBJ whole genome shotgun (WGS) entry which is preliminary data.</text>
</comment>